<protein>
    <submittedName>
        <fullName evidence="1">Acetyltransferase</fullName>
    </submittedName>
</protein>
<sequence length="64" mass="7865">MIKIRNEEKTDYEKVEEITRKAFWNLYVPGCGEHYLVHVMRSHKDFITWKYLSFLTSEERLLEI</sequence>
<organism evidence="1 2">
    <name type="scientific">Clostridium intestinale URNW</name>
    <dbReference type="NCBI Taxonomy" id="1294142"/>
    <lineage>
        <taxon>Bacteria</taxon>
        <taxon>Bacillati</taxon>
        <taxon>Bacillota</taxon>
        <taxon>Clostridia</taxon>
        <taxon>Eubacteriales</taxon>
        <taxon>Clostridiaceae</taxon>
        <taxon>Clostridium</taxon>
    </lineage>
</organism>
<dbReference type="eggNOG" id="COG3153">
    <property type="taxonomic scope" value="Bacteria"/>
</dbReference>
<dbReference type="EMBL" id="APJA01000014">
    <property type="protein sequence ID" value="ERK29969.1"/>
    <property type="molecule type" value="Genomic_DNA"/>
</dbReference>
<dbReference type="Proteomes" id="UP000016721">
    <property type="component" value="Unassembled WGS sequence"/>
</dbReference>
<dbReference type="AlphaFoldDB" id="U2Q1P4"/>
<evidence type="ECO:0000313" key="2">
    <source>
        <dbReference type="Proteomes" id="UP000016721"/>
    </source>
</evidence>
<proteinExistence type="predicted"/>
<keyword evidence="2" id="KW-1185">Reference proteome</keyword>
<reference evidence="1 2" key="1">
    <citation type="journal article" date="2013" name="Genome Announc.">
        <title>Draft Genome Sequence of the Hydrogen- and Ethanol-Producing Bacterium Clostridium intestinale Strain URNW.</title>
        <authorList>
            <person name="Lal S."/>
            <person name="Ramachandran U."/>
            <person name="Zhang X."/>
            <person name="Sparling R."/>
            <person name="Levin D.B."/>
        </authorList>
    </citation>
    <scope>NUCLEOTIDE SEQUENCE [LARGE SCALE GENOMIC DNA]</scope>
    <source>
        <strain evidence="1 2">URNW</strain>
    </source>
</reference>
<dbReference type="STRING" id="1294142.CINTURNW_2790"/>
<name>U2Q1P4_9CLOT</name>
<dbReference type="PATRIC" id="fig|1294142.3.peg.2897"/>
<keyword evidence="1" id="KW-0808">Transferase</keyword>
<evidence type="ECO:0000313" key="1">
    <source>
        <dbReference type="EMBL" id="ERK29969.1"/>
    </source>
</evidence>
<accession>U2Q1P4</accession>
<gene>
    <name evidence="1" type="ORF">CINTURNW_2790</name>
</gene>
<dbReference type="GO" id="GO:0016740">
    <property type="term" value="F:transferase activity"/>
    <property type="evidence" value="ECO:0007669"/>
    <property type="project" value="UniProtKB-KW"/>
</dbReference>
<dbReference type="HOGENOM" id="CLU_192658_0_0_9"/>
<comment type="caution">
    <text evidence="1">The sequence shown here is derived from an EMBL/GenBank/DDBJ whole genome shotgun (WGS) entry which is preliminary data.</text>
</comment>